<sequence>MLNVVINIINNTRLSEKGSSHDPGILRNIQGPVQERLVYNTINRVWCASILDNKFS</sequence>
<keyword evidence="2" id="KW-1185">Reference proteome</keyword>
<reference evidence="1" key="2">
    <citation type="journal article" date="2023" name="Int. J. Mol. Sci.">
        <title>De Novo Assembly and Annotation of 11 Diverse Shrub Willow (Salix) Genomes Reveals Novel Gene Organization in Sex-Linked Regions.</title>
        <authorList>
            <person name="Hyden B."/>
            <person name="Feng K."/>
            <person name="Yates T.B."/>
            <person name="Jawdy S."/>
            <person name="Cereghino C."/>
            <person name="Smart L.B."/>
            <person name="Muchero W."/>
        </authorList>
    </citation>
    <scope>NUCLEOTIDE SEQUENCE</scope>
    <source>
        <tissue evidence="1">Shoot tip</tissue>
    </source>
</reference>
<name>A0A9Q0ZNZ9_SALPP</name>
<dbReference type="AlphaFoldDB" id="A0A9Q0ZNZ9"/>
<dbReference type="EMBL" id="JAPFFK010000010">
    <property type="protein sequence ID" value="KAJ6741342.1"/>
    <property type="molecule type" value="Genomic_DNA"/>
</dbReference>
<gene>
    <name evidence="1" type="ORF">OIU79_001292</name>
</gene>
<comment type="caution">
    <text evidence="1">The sequence shown here is derived from an EMBL/GenBank/DDBJ whole genome shotgun (WGS) entry which is preliminary data.</text>
</comment>
<protein>
    <submittedName>
        <fullName evidence="1">Uncharacterized protein</fullName>
    </submittedName>
</protein>
<evidence type="ECO:0000313" key="1">
    <source>
        <dbReference type="EMBL" id="KAJ6741342.1"/>
    </source>
</evidence>
<reference evidence="1" key="1">
    <citation type="submission" date="2022-11" db="EMBL/GenBank/DDBJ databases">
        <authorList>
            <person name="Hyden B.L."/>
            <person name="Feng K."/>
            <person name="Yates T."/>
            <person name="Jawdy S."/>
            <person name="Smart L.B."/>
            <person name="Muchero W."/>
        </authorList>
    </citation>
    <scope>NUCLEOTIDE SEQUENCE</scope>
    <source>
        <tissue evidence="1">Shoot tip</tissue>
    </source>
</reference>
<proteinExistence type="predicted"/>
<dbReference type="Proteomes" id="UP001151532">
    <property type="component" value="Chromosome 7"/>
</dbReference>
<accession>A0A9Q0ZNZ9</accession>
<organism evidence="1 2">
    <name type="scientific">Salix purpurea</name>
    <name type="common">Purple osier willow</name>
    <dbReference type="NCBI Taxonomy" id="77065"/>
    <lineage>
        <taxon>Eukaryota</taxon>
        <taxon>Viridiplantae</taxon>
        <taxon>Streptophyta</taxon>
        <taxon>Embryophyta</taxon>
        <taxon>Tracheophyta</taxon>
        <taxon>Spermatophyta</taxon>
        <taxon>Magnoliopsida</taxon>
        <taxon>eudicotyledons</taxon>
        <taxon>Gunneridae</taxon>
        <taxon>Pentapetalae</taxon>
        <taxon>rosids</taxon>
        <taxon>fabids</taxon>
        <taxon>Malpighiales</taxon>
        <taxon>Salicaceae</taxon>
        <taxon>Saliceae</taxon>
        <taxon>Salix</taxon>
    </lineage>
</organism>
<evidence type="ECO:0000313" key="2">
    <source>
        <dbReference type="Proteomes" id="UP001151532"/>
    </source>
</evidence>